<gene>
    <name evidence="3" type="ORF">HNR25_001249</name>
</gene>
<accession>A0A841E8R0</accession>
<evidence type="ECO:0000313" key="4">
    <source>
        <dbReference type="Proteomes" id="UP000578077"/>
    </source>
</evidence>
<keyword evidence="4" id="KW-1185">Reference proteome</keyword>
<feature type="signal peptide" evidence="2">
    <location>
        <begin position="1"/>
        <end position="28"/>
    </location>
</feature>
<feature type="chain" id="PRO_5039373366" description="DUF3558 domain-containing protein" evidence="2">
    <location>
        <begin position="29"/>
        <end position="253"/>
    </location>
</feature>
<feature type="region of interest" description="Disordered" evidence="1">
    <location>
        <begin position="28"/>
        <end position="91"/>
    </location>
</feature>
<evidence type="ECO:0008006" key="5">
    <source>
        <dbReference type="Google" id="ProtNLM"/>
    </source>
</evidence>
<evidence type="ECO:0000313" key="3">
    <source>
        <dbReference type="EMBL" id="MBB5997498.1"/>
    </source>
</evidence>
<proteinExistence type="predicted"/>
<dbReference type="RefSeq" id="WP_184633755.1">
    <property type="nucleotide sequence ID" value="NZ_BAABKT010000005.1"/>
</dbReference>
<comment type="caution">
    <text evidence="3">The sequence shown here is derived from an EMBL/GenBank/DDBJ whole genome shotgun (WGS) entry which is preliminary data.</text>
</comment>
<dbReference type="Proteomes" id="UP000578077">
    <property type="component" value="Unassembled WGS sequence"/>
</dbReference>
<name>A0A841E8R0_9ACTN</name>
<feature type="compositionally biased region" description="Low complexity" evidence="1">
    <location>
        <begin position="231"/>
        <end position="244"/>
    </location>
</feature>
<feature type="region of interest" description="Disordered" evidence="1">
    <location>
        <begin position="223"/>
        <end position="253"/>
    </location>
</feature>
<protein>
    <recommendedName>
        <fullName evidence="5">DUF3558 domain-containing protein</fullName>
    </recommendedName>
</protein>
<feature type="compositionally biased region" description="Low complexity" evidence="1">
    <location>
        <begin position="28"/>
        <end position="51"/>
    </location>
</feature>
<dbReference type="EMBL" id="JACHLY010000001">
    <property type="protein sequence ID" value="MBB5997498.1"/>
    <property type="molecule type" value="Genomic_DNA"/>
</dbReference>
<keyword evidence="2" id="KW-0732">Signal</keyword>
<organism evidence="3 4">
    <name type="scientific">Streptomonospora salina</name>
    <dbReference type="NCBI Taxonomy" id="104205"/>
    <lineage>
        <taxon>Bacteria</taxon>
        <taxon>Bacillati</taxon>
        <taxon>Actinomycetota</taxon>
        <taxon>Actinomycetes</taxon>
        <taxon>Streptosporangiales</taxon>
        <taxon>Nocardiopsidaceae</taxon>
        <taxon>Streptomonospora</taxon>
    </lineage>
</organism>
<dbReference type="PROSITE" id="PS51257">
    <property type="entry name" value="PROKAR_LIPOPROTEIN"/>
    <property type="match status" value="1"/>
</dbReference>
<reference evidence="3 4" key="1">
    <citation type="submission" date="2020-08" db="EMBL/GenBank/DDBJ databases">
        <title>Sequencing the genomes of 1000 actinobacteria strains.</title>
        <authorList>
            <person name="Klenk H.-P."/>
        </authorList>
    </citation>
    <scope>NUCLEOTIDE SEQUENCE [LARGE SCALE GENOMIC DNA]</scope>
    <source>
        <strain evidence="3 4">DSM 44593</strain>
    </source>
</reference>
<evidence type="ECO:0000256" key="2">
    <source>
        <dbReference type="SAM" id="SignalP"/>
    </source>
</evidence>
<evidence type="ECO:0000256" key="1">
    <source>
        <dbReference type="SAM" id="MobiDB-lite"/>
    </source>
</evidence>
<sequence>MRFVPIEGSRTRLAVVAAVAALTAGGCASGPDGSSDAGSPSPHTSATPSPGWSAVGGEPVTGPAPSPDAAEDGEARDRGVDPLPLPASCDATGIEAHMSEAVDRLERPEFTEVRTENRLECSWAGFDASNGSEVVMVTFTPGTSVVDYPGHVPVRARRDDSFFTTEALSAMGGLAKWDAGEMFTGVNLHLPGMLVSTTSNTERIETRALLDGATATAREILAEAPFQEGTSAAPASPAAGSALPEGDGGAPSR</sequence>
<dbReference type="AlphaFoldDB" id="A0A841E8R0"/>